<dbReference type="Pfam" id="PF13738">
    <property type="entry name" value="Pyr_redox_3"/>
    <property type="match status" value="1"/>
</dbReference>
<reference evidence="2 3" key="1">
    <citation type="submission" date="2020-08" db="EMBL/GenBank/DDBJ databases">
        <title>Genomic Encyclopedia of Type Strains, Phase IV (KMG-IV): sequencing the most valuable type-strain genomes for metagenomic binning, comparative biology and taxonomic classification.</title>
        <authorList>
            <person name="Goeker M."/>
        </authorList>
    </citation>
    <scope>NUCLEOTIDE SEQUENCE [LARGE SCALE GENOMIC DNA]</scope>
    <source>
        <strain evidence="2 3">DSM 25481</strain>
    </source>
</reference>
<dbReference type="PRINTS" id="PR00368">
    <property type="entry name" value="FADPNR"/>
</dbReference>
<dbReference type="PRINTS" id="PR00411">
    <property type="entry name" value="PNDRDTASEI"/>
</dbReference>
<dbReference type="InterPro" id="IPR036188">
    <property type="entry name" value="FAD/NAD-bd_sf"/>
</dbReference>
<proteinExistence type="predicted"/>
<dbReference type="NCBIfam" id="TIGR04046">
    <property type="entry name" value="MSMEG_0569_nitr"/>
    <property type="match status" value="1"/>
</dbReference>
<dbReference type="EMBL" id="JACIDR010000003">
    <property type="protein sequence ID" value="MBB3973823.1"/>
    <property type="molecule type" value="Genomic_DNA"/>
</dbReference>
<keyword evidence="3" id="KW-1185">Reference proteome</keyword>
<dbReference type="AlphaFoldDB" id="A0A7W6CZA1"/>
<dbReference type="Proteomes" id="UP000528964">
    <property type="component" value="Unassembled WGS sequence"/>
</dbReference>
<dbReference type="InterPro" id="IPR024000">
    <property type="entry name" value="CHP04046_FMN-dependent"/>
</dbReference>
<sequence length="427" mass="45863">MTSHAAGEHRSVVIVGGGQAGLSVSAHLSKRGVDHVVFEKHRIGHAWRTQRWDAFCLVTPNWQCRLPDFPYQGDEPRGFMSRDEIVAYVEAFARHVGAPVREGVAVERIAPHARRGFEVATSEGVVTADAVVLAVSGYHKPKIPALAQTLDPAIVQIHSSEYSNPDQPPPGAVLVVGSGQSGCQIAEDLHLAGRKVHLAVGSAPRCPRVYRGRDAVEWLDELGQYDLPVERHPKKEGVRRQANHYLTGRDGGRDIDLRRFALEGMRLHGRLVGGEGGRIAFGPDLARNLDAADAVYNGICDLIDRHIAETGVSAPGGDRYAPVWRPAEGEGGGAIDLAQVGIASVVWATGFSADWSFVDLPFLDPEGYPAHRRGVTSVDGLYVVGLPWLHTWGSGRFVGVGADAAHLAEAIGDRLARNAPQPLAAAI</sequence>
<evidence type="ECO:0000313" key="3">
    <source>
        <dbReference type="Proteomes" id="UP000528964"/>
    </source>
</evidence>
<dbReference type="PANTHER" id="PTHR43539:SF78">
    <property type="entry name" value="FLAVIN-CONTAINING MONOOXYGENASE"/>
    <property type="match status" value="1"/>
</dbReference>
<keyword evidence="1" id="KW-0560">Oxidoreductase</keyword>
<accession>A0A7W6CZA1</accession>
<comment type="caution">
    <text evidence="2">The sequence shown here is derived from an EMBL/GenBank/DDBJ whole genome shotgun (WGS) entry which is preliminary data.</text>
</comment>
<name>A0A7W6CZA1_9HYPH</name>
<dbReference type="Gene3D" id="3.50.50.60">
    <property type="entry name" value="FAD/NAD(P)-binding domain"/>
    <property type="match status" value="2"/>
</dbReference>
<protein>
    <submittedName>
        <fullName evidence="2">Putative flavoprotein involved in K+ transport</fullName>
    </submittedName>
</protein>
<dbReference type="RefSeq" id="WP_183395659.1">
    <property type="nucleotide sequence ID" value="NZ_JACIDR010000003.1"/>
</dbReference>
<gene>
    <name evidence="2" type="ORF">GGR24_002493</name>
</gene>
<organism evidence="2 3">
    <name type="scientific">Hansschlegelia beijingensis</name>
    <dbReference type="NCBI Taxonomy" id="1133344"/>
    <lineage>
        <taxon>Bacteria</taxon>
        <taxon>Pseudomonadati</taxon>
        <taxon>Pseudomonadota</taxon>
        <taxon>Alphaproteobacteria</taxon>
        <taxon>Hyphomicrobiales</taxon>
        <taxon>Methylopilaceae</taxon>
        <taxon>Hansschlegelia</taxon>
    </lineage>
</organism>
<evidence type="ECO:0000313" key="2">
    <source>
        <dbReference type="EMBL" id="MBB3973823.1"/>
    </source>
</evidence>
<dbReference type="PANTHER" id="PTHR43539">
    <property type="entry name" value="FLAVIN-BINDING MONOOXYGENASE-LIKE PROTEIN (AFU_ORTHOLOGUE AFUA_4G09220)"/>
    <property type="match status" value="1"/>
</dbReference>
<dbReference type="GO" id="GO:0004497">
    <property type="term" value="F:monooxygenase activity"/>
    <property type="evidence" value="ECO:0007669"/>
    <property type="project" value="TreeGrafter"/>
</dbReference>
<dbReference type="InterPro" id="IPR050982">
    <property type="entry name" value="Auxin_biosynth/cation_transpt"/>
</dbReference>
<evidence type="ECO:0000256" key="1">
    <source>
        <dbReference type="ARBA" id="ARBA00023002"/>
    </source>
</evidence>
<dbReference type="GO" id="GO:0050660">
    <property type="term" value="F:flavin adenine dinucleotide binding"/>
    <property type="evidence" value="ECO:0007669"/>
    <property type="project" value="TreeGrafter"/>
</dbReference>
<dbReference type="SUPFAM" id="SSF51905">
    <property type="entry name" value="FAD/NAD(P)-binding domain"/>
    <property type="match status" value="2"/>
</dbReference>